<organism evidence="1 2">
    <name type="scientific">Hylemonella gracilis str. Niagara R</name>
    <dbReference type="NCBI Taxonomy" id="1458275"/>
    <lineage>
        <taxon>Bacteria</taxon>
        <taxon>Pseudomonadati</taxon>
        <taxon>Pseudomonadota</taxon>
        <taxon>Betaproteobacteria</taxon>
        <taxon>Burkholderiales</taxon>
        <taxon>Comamonadaceae</taxon>
        <taxon>Hylemonella</taxon>
    </lineage>
</organism>
<dbReference type="PANTHER" id="PTHR35862:SF3">
    <property type="entry name" value="FELS-2 PROPHAGE PROTEIN"/>
    <property type="match status" value="1"/>
</dbReference>
<dbReference type="EMBL" id="JEMG01000001">
    <property type="protein sequence ID" value="EYC51442.1"/>
    <property type="molecule type" value="Genomic_DNA"/>
</dbReference>
<dbReference type="STRING" id="1458275.AZ34_10385"/>
<accession>A0A016XIQ1</accession>
<gene>
    <name evidence="1" type="ORF">AZ34_10385</name>
</gene>
<reference evidence="1 2" key="1">
    <citation type="submission" date="2014-02" db="EMBL/GenBank/DDBJ databases">
        <title>Draft Genome of Hylemonella gracilis isolated from the Niagara River.</title>
        <authorList>
            <person name="Pawlowski D.R."/>
            <person name="Koudelka G.B."/>
        </authorList>
    </citation>
    <scope>NUCLEOTIDE SEQUENCE [LARGE SCALE GENOMIC DNA]</scope>
    <source>
        <strain evidence="1 2">Niagara R</strain>
    </source>
</reference>
<evidence type="ECO:0000313" key="2">
    <source>
        <dbReference type="Proteomes" id="UP000023268"/>
    </source>
</evidence>
<name>A0A016XIQ1_9BURK</name>
<dbReference type="PANTHER" id="PTHR35862">
    <property type="entry name" value="FELS-2 PROPHAGE PROTEIN"/>
    <property type="match status" value="1"/>
</dbReference>
<sequence>MYAQPARMPAYRLTIDGQTISPQFDARLQRLALTEERAGTADQLDLVLSDHDGALAFPRRGVILTLAMGWDGEPLQGKGTFVVDEAEHGGPPDLLTIRARSADVQTMKQRRSQAWHATTLGQIIETLAGRNNLAPRIAAVLASRAVAHLDQAEESDLAFLTRLGKLHDAVATVKHGRLLLLPVTSGQNSQGQQLEGVTIARSDGSTHRYQVADRETWRGVRAYWQDSRAARRKSELAGSDPPENNGQNVKRLLPTYANQAEAQAAANAEWERLQRGKATLSLNLAEGQPLLTPQAPVTVRGFKAEIDAHAWRAARVTHELAASAGWTTQVELETD</sequence>
<dbReference type="OrthoDB" id="4070623at2"/>
<dbReference type="RefSeq" id="WP_035607746.1">
    <property type="nucleotide sequence ID" value="NZ_JEMG01000001.1"/>
</dbReference>
<dbReference type="eggNOG" id="COG3500">
    <property type="taxonomic scope" value="Bacteria"/>
</dbReference>
<proteinExistence type="predicted"/>
<comment type="caution">
    <text evidence="1">The sequence shown here is derived from an EMBL/GenBank/DDBJ whole genome shotgun (WGS) entry which is preliminary data.</text>
</comment>
<dbReference type="AlphaFoldDB" id="A0A016XIQ1"/>
<dbReference type="InterPro" id="IPR052726">
    <property type="entry name" value="Phage_Baseplate_Hub"/>
</dbReference>
<protein>
    <submittedName>
        <fullName evidence="1">Phage late control protein</fullName>
    </submittedName>
</protein>
<evidence type="ECO:0000313" key="1">
    <source>
        <dbReference type="EMBL" id="EYC51442.1"/>
    </source>
</evidence>
<dbReference type="Pfam" id="PF05954">
    <property type="entry name" value="Phage_GPD"/>
    <property type="match status" value="1"/>
</dbReference>
<dbReference type="SUPFAM" id="SSF69279">
    <property type="entry name" value="Phage tail proteins"/>
    <property type="match status" value="1"/>
</dbReference>
<dbReference type="Proteomes" id="UP000023268">
    <property type="component" value="Unassembled WGS sequence"/>
</dbReference>